<dbReference type="RefSeq" id="WP_048861313.1">
    <property type="nucleotide sequence ID" value="NZ_BANB01000278.1"/>
</dbReference>
<keyword evidence="6 13" id="KW-0808">Transferase</keyword>
<feature type="transmembrane region" description="Helical" evidence="14">
    <location>
        <begin position="443"/>
        <end position="462"/>
    </location>
</feature>
<comment type="caution">
    <text evidence="15">The sequence shown here is derived from an EMBL/GenBank/DDBJ whole genome shotgun (WGS) entry which is preliminary data.</text>
</comment>
<evidence type="ECO:0000256" key="12">
    <source>
        <dbReference type="ARBA" id="ARBA00031030"/>
    </source>
</evidence>
<keyword evidence="16" id="KW-1185">Reference proteome</keyword>
<dbReference type="GO" id="GO:0016746">
    <property type="term" value="F:acyltransferase activity"/>
    <property type="evidence" value="ECO:0007669"/>
    <property type="project" value="UniProtKB-KW"/>
</dbReference>
<accession>A0A0D6P7H0</accession>
<keyword evidence="5 13" id="KW-1003">Cell membrane</keyword>
<feature type="transmembrane region" description="Helical" evidence="14">
    <location>
        <begin position="411"/>
        <end position="431"/>
    </location>
</feature>
<dbReference type="Pfam" id="PF03062">
    <property type="entry name" value="MBOAT"/>
    <property type="match status" value="1"/>
</dbReference>
<keyword evidence="8" id="KW-0016">Alginate biosynthesis</keyword>
<dbReference type="InterPro" id="IPR028362">
    <property type="entry name" value="AlgI"/>
</dbReference>
<evidence type="ECO:0000256" key="5">
    <source>
        <dbReference type="ARBA" id="ARBA00022475"/>
    </source>
</evidence>
<feature type="transmembrane region" description="Helical" evidence="14">
    <location>
        <begin position="7"/>
        <end position="28"/>
    </location>
</feature>
<feature type="transmembrane region" description="Helical" evidence="14">
    <location>
        <begin position="387"/>
        <end position="405"/>
    </location>
</feature>
<dbReference type="AlphaFoldDB" id="A0A0D6P7H0"/>
<evidence type="ECO:0000256" key="13">
    <source>
        <dbReference type="PIRNR" id="PIRNR016636"/>
    </source>
</evidence>
<evidence type="ECO:0000256" key="11">
    <source>
        <dbReference type="ARBA" id="ARBA00023315"/>
    </source>
</evidence>
<dbReference type="InterPro" id="IPR051085">
    <property type="entry name" value="MB_O-acyltransferase"/>
</dbReference>
<evidence type="ECO:0000313" key="16">
    <source>
        <dbReference type="Proteomes" id="UP000032680"/>
    </source>
</evidence>
<feature type="transmembrane region" description="Helical" evidence="14">
    <location>
        <begin position="231"/>
        <end position="249"/>
    </location>
</feature>
<dbReference type="PANTHER" id="PTHR13285:SF23">
    <property type="entry name" value="TEICHOIC ACID D-ALANYLTRANSFERASE"/>
    <property type="match status" value="1"/>
</dbReference>
<comment type="similarity">
    <text evidence="3 13">Belongs to the membrane-bound acyltransferase family.</text>
</comment>
<feature type="transmembrane region" description="Helical" evidence="14">
    <location>
        <begin position="48"/>
        <end position="64"/>
    </location>
</feature>
<dbReference type="InterPro" id="IPR004299">
    <property type="entry name" value="MBOAT_fam"/>
</dbReference>
<gene>
    <name evidence="15" type="ORF">Asru_0278_08</name>
</gene>
<dbReference type="EMBL" id="BANB01000278">
    <property type="protein sequence ID" value="GAN77291.1"/>
    <property type="molecule type" value="Genomic_DNA"/>
</dbReference>
<dbReference type="OrthoDB" id="139172at2"/>
<evidence type="ECO:0000256" key="9">
    <source>
        <dbReference type="ARBA" id="ARBA00022989"/>
    </source>
</evidence>
<keyword evidence="10 13" id="KW-0472">Membrane</keyword>
<dbReference type="PIRSF" id="PIRSF016636">
    <property type="entry name" value="AlgI_DltB"/>
    <property type="match status" value="1"/>
</dbReference>
<protein>
    <recommendedName>
        <fullName evidence="4">Probable alginate O-acetylase AlgI</fullName>
    </recommendedName>
    <alternativeName>
        <fullName evidence="12">Alginate biosynthesis protein AlgI</fullName>
    </alternativeName>
</protein>
<feature type="transmembrane region" description="Helical" evidence="14">
    <location>
        <begin position="151"/>
        <end position="170"/>
    </location>
</feature>
<name>A0A0D6P7H0_9PROT</name>
<evidence type="ECO:0000256" key="1">
    <source>
        <dbReference type="ARBA" id="ARBA00004651"/>
    </source>
</evidence>
<feature type="transmembrane region" description="Helical" evidence="14">
    <location>
        <begin position="106"/>
        <end position="131"/>
    </location>
</feature>
<dbReference type="PANTHER" id="PTHR13285">
    <property type="entry name" value="ACYLTRANSFERASE"/>
    <property type="match status" value="1"/>
</dbReference>
<sequence length="473" mass="52746">MLFYEPLFLFVFLPATYALYLLVGRNIWLRRAVILSASVIFYVWSEPLFVPVVLASAWLDHFLARRIAVATDERRARAMLALGAVANIGILVHYKYTAFLVANLDAVLSGAGLHLAVPQIALPIGVSFIVFEKITYLVDVKRRLSAPAPSLTTYMLYVFFFPKLLAGPIIKYHDLQTQLAAVPPAGLEDFAAGFLRFMLGVVKKTIIADTLATGVDVVFGDHTGPIGFANAWWGVALFTFQIYFDFSAYSDMAIGIARMLGFRLAENFNMPYIACSMTEFWRRWHISLSTWIREYLYIPLGGNRVGAARQYFNLWICFLASGLWHGAAWTYVAWGAYNGVFLALDKLFLLRVLDRLPRAAANAITFAVVMVGWTIFRATSLTQAGAFLLAMVHPGLAGYTTRIWITPDMRLALAIAAVVCVMPRLPFWGRLRAGFAEGTTRGLVLQYGLTLLFVGAVGKALADPFTPFIYFRF</sequence>
<evidence type="ECO:0000256" key="14">
    <source>
        <dbReference type="SAM" id="Phobius"/>
    </source>
</evidence>
<reference evidence="15 16" key="1">
    <citation type="submission" date="2012-11" db="EMBL/GenBank/DDBJ databases">
        <title>Whole genome sequence of Acidisphaera rubrifaciens HS-AP3.</title>
        <authorList>
            <person name="Azuma Y."/>
            <person name="Higashiura N."/>
            <person name="Hirakawa H."/>
            <person name="Matsushita K."/>
        </authorList>
    </citation>
    <scope>NUCLEOTIDE SEQUENCE [LARGE SCALE GENOMIC DNA]</scope>
    <source>
        <strain evidence="15 16">HS-AP3</strain>
    </source>
</reference>
<evidence type="ECO:0000256" key="8">
    <source>
        <dbReference type="ARBA" id="ARBA00022841"/>
    </source>
</evidence>
<evidence type="ECO:0000256" key="4">
    <source>
        <dbReference type="ARBA" id="ARBA00016084"/>
    </source>
</evidence>
<evidence type="ECO:0000256" key="3">
    <source>
        <dbReference type="ARBA" id="ARBA00010323"/>
    </source>
</evidence>
<dbReference type="InterPro" id="IPR024194">
    <property type="entry name" value="Ac/AlaTfrase_AlgI/DltB"/>
</dbReference>
<dbReference type="Proteomes" id="UP000032680">
    <property type="component" value="Unassembled WGS sequence"/>
</dbReference>
<dbReference type="GO" id="GO:0042121">
    <property type="term" value="P:alginic acid biosynthetic process"/>
    <property type="evidence" value="ECO:0007669"/>
    <property type="project" value="UniProtKB-KW"/>
</dbReference>
<comment type="subcellular location">
    <subcellularLocation>
        <location evidence="1">Cell membrane</location>
        <topology evidence="1">Multi-pass membrane protein</topology>
    </subcellularLocation>
</comment>
<proteinExistence type="inferred from homology"/>
<keyword evidence="9 14" id="KW-1133">Transmembrane helix</keyword>
<comment type="pathway">
    <text evidence="2">Glycan biosynthesis; alginate biosynthesis.</text>
</comment>
<organism evidence="15 16">
    <name type="scientific">Acidisphaera rubrifaciens HS-AP3</name>
    <dbReference type="NCBI Taxonomy" id="1231350"/>
    <lineage>
        <taxon>Bacteria</taxon>
        <taxon>Pseudomonadati</taxon>
        <taxon>Pseudomonadota</taxon>
        <taxon>Alphaproteobacteria</taxon>
        <taxon>Acetobacterales</taxon>
        <taxon>Acetobacteraceae</taxon>
        <taxon>Acidisphaera</taxon>
    </lineage>
</organism>
<keyword evidence="7 14" id="KW-0812">Transmembrane</keyword>
<evidence type="ECO:0000256" key="10">
    <source>
        <dbReference type="ARBA" id="ARBA00023136"/>
    </source>
</evidence>
<keyword evidence="11 13" id="KW-0012">Acyltransferase</keyword>
<dbReference type="GO" id="GO:0005886">
    <property type="term" value="C:plasma membrane"/>
    <property type="evidence" value="ECO:0007669"/>
    <property type="project" value="UniProtKB-SubCell"/>
</dbReference>
<feature type="transmembrane region" description="Helical" evidence="14">
    <location>
        <begin position="312"/>
        <end position="336"/>
    </location>
</feature>
<evidence type="ECO:0000313" key="15">
    <source>
        <dbReference type="EMBL" id="GAN77291.1"/>
    </source>
</evidence>
<evidence type="ECO:0000256" key="2">
    <source>
        <dbReference type="ARBA" id="ARBA00005182"/>
    </source>
</evidence>
<dbReference type="PIRSF" id="PIRSF500217">
    <property type="entry name" value="AlgI"/>
    <property type="match status" value="1"/>
</dbReference>
<evidence type="ECO:0000256" key="7">
    <source>
        <dbReference type="ARBA" id="ARBA00022692"/>
    </source>
</evidence>
<feature type="transmembrane region" description="Helical" evidence="14">
    <location>
        <begin position="76"/>
        <end position="94"/>
    </location>
</feature>
<evidence type="ECO:0000256" key="6">
    <source>
        <dbReference type="ARBA" id="ARBA00022679"/>
    </source>
</evidence>
<feature type="transmembrane region" description="Helical" evidence="14">
    <location>
        <begin position="356"/>
        <end position="375"/>
    </location>
</feature>